<keyword evidence="3" id="KW-1185">Reference proteome</keyword>
<dbReference type="InterPro" id="IPR000182">
    <property type="entry name" value="GNAT_dom"/>
</dbReference>
<dbReference type="RefSeq" id="WP_277193312.1">
    <property type="nucleotide sequence ID" value="NZ_JAROAV010000048.1"/>
</dbReference>
<evidence type="ECO:0000313" key="3">
    <source>
        <dbReference type="Proteomes" id="UP001528912"/>
    </source>
</evidence>
<dbReference type="PROSITE" id="PS51186">
    <property type="entry name" value="GNAT"/>
    <property type="match status" value="1"/>
</dbReference>
<feature type="domain" description="N-acetyltransferase" evidence="1">
    <location>
        <begin position="18"/>
        <end position="185"/>
    </location>
</feature>
<sequence length="215" mass="23662">MDPDDWPLAHLRLRYDVVELRPVADDDLGELARLLPDDFEHDPRAALLPWLDLAGNRRRLLLQNVWRARGTWSSDSWVLHLVVLRDGRRVGVQTLEADDFPGVATVDTASWLVREVRGRGVGVAMRSAVLGLAFDHLGAVAAVTSAREDNHASLGVSRRVGYTDNGVSLNASGSGRAVLQHLRMTAEQWRASGRGTGVEVSGLEPCRRWFGAATR</sequence>
<evidence type="ECO:0000313" key="2">
    <source>
        <dbReference type="EMBL" id="MDF8266082.1"/>
    </source>
</evidence>
<dbReference type="EMBL" id="JAROAV010000048">
    <property type="protein sequence ID" value="MDF8266082.1"/>
    <property type="molecule type" value="Genomic_DNA"/>
</dbReference>
<accession>A0ABT6CCR7</accession>
<comment type="caution">
    <text evidence="2">The sequence shown here is derived from an EMBL/GenBank/DDBJ whole genome shotgun (WGS) entry which is preliminary data.</text>
</comment>
<organism evidence="2 3">
    <name type="scientific">Luteipulveratus flavus</name>
    <dbReference type="NCBI Taxonomy" id="3031728"/>
    <lineage>
        <taxon>Bacteria</taxon>
        <taxon>Bacillati</taxon>
        <taxon>Actinomycetota</taxon>
        <taxon>Actinomycetes</taxon>
        <taxon>Micrococcales</taxon>
        <taxon>Dermacoccaceae</taxon>
        <taxon>Luteipulveratus</taxon>
    </lineage>
</organism>
<evidence type="ECO:0000259" key="1">
    <source>
        <dbReference type="PROSITE" id="PS51186"/>
    </source>
</evidence>
<dbReference type="Proteomes" id="UP001528912">
    <property type="component" value="Unassembled WGS sequence"/>
</dbReference>
<reference evidence="2 3" key="1">
    <citation type="submission" date="2023-03" db="EMBL/GenBank/DDBJ databases">
        <title>YIM 133296 draft genome.</title>
        <authorList>
            <person name="Xiong L."/>
        </authorList>
    </citation>
    <scope>NUCLEOTIDE SEQUENCE [LARGE SCALE GENOMIC DNA]</scope>
    <source>
        <strain evidence="2 3">YIM 133296</strain>
    </source>
</reference>
<proteinExistence type="predicted"/>
<name>A0ABT6CCR7_9MICO</name>
<gene>
    <name evidence="2" type="ORF">P4R38_17675</name>
</gene>
<dbReference type="Pfam" id="PF13302">
    <property type="entry name" value="Acetyltransf_3"/>
    <property type="match status" value="1"/>
</dbReference>
<protein>
    <submittedName>
        <fullName evidence="2">GNAT family N-acetyltransferase</fullName>
    </submittedName>
</protein>
<dbReference type="SUPFAM" id="SSF55729">
    <property type="entry name" value="Acyl-CoA N-acyltransferases (Nat)"/>
    <property type="match status" value="1"/>
</dbReference>
<dbReference type="Gene3D" id="3.40.630.30">
    <property type="match status" value="1"/>
</dbReference>
<dbReference type="InterPro" id="IPR016181">
    <property type="entry name" value="Acyl_CoA_acyltransferase"/>
</dbReference>